<proteinExistence type="predicted"/>
<dbReference type="GO" id="GO:0003824">
    <property type="term" value="F:catalytic activity"/>
    <property type="evidence" value="ECO:0007669"/>
    <property type="project" value="InterPro"/>
</dbReference>
<feature type="domain" description="MOSC" evidence="1">
    <location>
        <begin position="28"/>
        <end position="172"/>
    </location>
</feature>
<protein>
    <submittedName>
        <fullName evidence="2">MOSC domain containing protein</fullName>
    </submittedName>
</protein>
<gene>
    <name evidence="2" type="ORF">GAB14E_0642</name>
</gene>
<comment type="caution">
    <text evidence="2">The sequence shown here is derived from an EMBL/GenBank/DDBJ whole genome shotgun (WGS) entry which is preliminary data.</text>
</comment>
<dbReference type="InterPro" id="IPR011037">
    <property type="entry name" value="Pyrv_Knase-like_insert_dom_sf"/>
</dbReference>
<dbReference type="PANTHER" id="PTHR30212">
    <property type="entry name" value="PROTEIN YIIM"/>
    <property type="match status" value="1"/>
</dbReference>
<dbReference type="PATRIC" id="fig|28229.3.peg.3306"/>
<dbReference type="RefSeq" id="WP_033083286.1">
    <property type="nucleotide sequence ID" value="NZ_JQEC01000044.1"/>
</dbReference>
<organism evidence="2 3">
    <name type="scientific">Colwellia psychrerythraea</name>
    <name type="common">Vibrio psychroerythus</name>
    <dbReference type="NCBI Taxonomy" id="28229"/>
    <lineage>
        <taxon>Bacteria</taxon>
        <taxon>Pseudomonadati</taxon>
        <taxon>Pseudomonadota</taxon>
        <taxon>Gammaproteobacteria</taxon>
        <taxon>Alteromonadales</taxon>
        <taxon>Colwelliaceae</taxon>
        <taxon>Colwellia</taxon>
    </lineage>
</organism>
<dbReference type="InterPro" id="IPR005302">
    <property type="entry name" value="MoCF_Sase_C"/>
</dbReference>
<dbReference type="OrthoDB" id="9786134at2"/>
<dbReference type="Proteomes" id="UP000029868">
    <property type="component" value="Unassembled WGS sequence"/>
</dbReference>
<dbReference type="GO" id="GO:0030170">
    <property type="term" value="F:pyridoxal phosphate binding"/>
    <property type="evidence" value="ECO:0007669"/>
    <property type="project" value="InterPro"/>
</dbReference>
<dbReference type="InterPro" id="IPR052353">
    <property type="entry name" value="Benzoxazolinone_Detox_Enz"/>
</dbReference>
<evidence type="ECO:0000313" key="3">
    <source>
        <dbReference type="Proteomes" id="UP000029868"/>
    </source>
</evidence>
<dbReference type="Pfam" id="PF03473">
    <property type="entry name" value="MOSC"/>
    <property type="match status" value="1"/>
</dbReference>
<dbReference type="PROSITE" id="PS51340">
    <property type="entry name" value="MOSC"/>
    <property type="match status" value="1"/>
</dbReference>
<accession>A0A099KMU9</accession>
<evidence type="ECO:0000259" key="1">
    <source>
        <dbReference type="PROSITE" id="PS51340"/>
    </source>
</evidence>
<evidence type="ECO:0000313" key="2">
    <source>
        <dbReference type="EMBL" id="KGJ90978.1"/>
    </source>
</evidence>
<dbReference type="GO" id="GO:0030151">
    <property type="term" value="F:molybdenum ion binding"/>
    <property type="evidence" value="ECO:0007669"/>
    <property type="project" value="InterPro"/>
</dbReference>
<name>A0A099KMU9_COLPS</name>
<dbReference type="Gene3D" id="2.40.33.20">
    <property type="entry name" value="PK beta-barrel domain-like"/>
    <property type="match status" value="1"/>
</dbReference>
<sequence>MKSKHYLTNIYCGKVAQRYGMETAIDKQVVEGPVYLSLEGLAGDECGDKIHHGGVERALHQYPAEHYAYWQKKYQKAFDENNVEQVNWQAAGMGENLSSLSMTEETVCLGDRYQWGEAIIEVSQPRSPCFQLNKRWGIENLSVDMQEVSRCGWLYRVIQPGMVSVDEPLQLINRVTNAMTIKAVCDAFFNDPLNKEGLLQLQNQSTLSDTWMDRVLHRIETNEVESWNFRLFGHV</sequence>
<dbReference type="SUPFAM" id="SSF50800">
    <property type="entry name" value="PK beta-barrel domain-like"/>
    <property type="match status" value="1"/>
</dbReference>
<dbReference type="PANTHER" id="PTHR30212:SF2">
    <property type="entry name" value="PROTEIN YIIM"/>
    <property type="match status" value="1"/>
</dbReference>
<dbReference type="AlphaFoldDB" id="A0A099KMU9"/>
<reference evidence="2 3" key="1">
    <citation type="submission" date="2014-08" db="EMBL/GenBank/DDBJ databases">
        <title>Genomic and Phenotypic Diversity of Colwellia psychrerythraea strains from Disparate Marine Basins.</title>
        <authorList>
            <person name="Techtmann S.M."/>
            <person name="Stelling S.C."/>
            <person name="Utturkar S.M."/>
            <person name="Alshibli N."/>
            <person name="Harris A."/>
            <person name="Brown S.D."/>
            <person name="Hazen T.C."/>
        </authorList>
    </citation>
    <scope>NUCLEOTIDE SEQUENCE [LARGE SCALE GENOMIC DNA]</scope>
    <source>
        <strain evidence="2 3">GAB14E</strain>
    </source>
</reference>
<dbReference type="EMBL" id="JQEC01000044">
    <property type="protein sequence ID" value="KGJ90978.1"/>
    <property type="molecule type" value="Genomic_DNA"/>
</dbReference>